<dbReference type="STRING" id="1640674.SAMN05216323_10794"/>
<dbReference type="RefSeq" id="WP_092440545.1">
    <property type="nucleotide sequence ID" value="NZ_FMYP01000079.1"/>
</dbReference>
<dbReference type="SUPFAM" id="SSF49464">
    <property type="entry name" value="Carboxypeptidase regulatory domain-like"/>
    <property type="match status" value="1"/>
</dbReference>
<name>A0A1G6RT59_9BACT</name>
<keyword evidence="1" id="KW-0645">Protease</keyword>
<protein>
    <submittedName>
        <fullName evidence="1">Carboxypeptidase regulatory-like domain-containing protein</fullName>
    </submittedName>
</protein>
<keyword evidence="1" id="KW-0121">Carboxypeptidase</keyword>
<keyword evidence="1" id="KW-0378">Hydrolase</keyword>
<dbReference type="Gene3D" id="2.60.40.1120">
    <property type="entry name" value="Carboxypeptidase-like, regulatory domain"/>
    <property type="match status" value="1"/>
</dbReference>
<dbReference type="InterPro" id="IPR008969">
    <property type="entry name" value="CarboxyPept-like_regulatory"/>
</dbReference>
<dbReference type="EMBL" id="FMYP01000079">
    <property type="protein sequence ID" value="SDD07135.1"/>
    <property type="molecule type" value="Genomic_DNA"/>
</dbReference>
<gene>
    <name evidence="1" type="ORF">SAMN05216323_10794</name>
</gene>
<proteinExistence type="predicted"/>
<dbReference type="OrthoDB" id="1122993at2"/>
<evidence type="ECO:0000313" key="1">
    <source>
        <dbReference type="EMBL" id="SDD07135.1"/>
    </source>
</evidence>
<dbReference type="Pfam" id="PF13620">
    <property type="entry name" value="CarboxypepD_reg"/>
    <property type="match status" value="1"/>
</dbReference>
<accession>A0A1G6RT59</accession>
<organism evidence="1 2">
    <name type="scientific">Williamwhitmania taraxaci</name>
    <dbReference type="NCBI Taxonomy" id="1640674"/>
    <lineage>
        <taxon>Bacteria</taxon>
        <taxon>Pseudomonadati</taxon>
        <taxon>Bacteroidota</taxon>
        <taxon>Bacteroidia</taxon>
        <taxon>Bacteroidales</taxon>
        <taxon>Williamwhitmaniaceae</taxon>
        <taxon>Williamwhitmania</taxon>
    </lineage>
</organism>
<reference evidence="1 2" key="1">
    <citation type="submission" date="2016-09" db="EMBL/GenBank/DDBJ databases">
        <authorList>
            <person name="Capua I."/>
            <person name="De Benedictis P."/>
            <person name="Joannis T."/>
            <person name="Lombin L.H."/>
            <person name="Cattoli G."/>
        </authorList>
    </citation>
    <scope>NUCLEOTIDE SEQUENCE [LARGE SCALE GENOMIC DNA]</scope>
    <source>
        <strain evidence="1 2">A7P-90m</strain>
    </source>
</reference>
<dbReference type="AlphaFoldDB" id="A0A1G6RT59"/>
<evidence type="ECO:0000313" key="2">
    <source>
        <dbReference type="Proteomes" id="UP000199452"/>
    </source>
</evidence>
<sequence>MRNRLVAKQKRNITVKSYLNAHPEIVSRVPGLAAEVSNFNACVVDIDANIDQKMLSTSGKGIVKGTLRQTLETTTADTARKLKAYALNTNNVVLMEEANITETDLRRCSEVELCELSRIVNERIEANLTALDVYGITSATVANFQKSIDDYETAIPSLRLNSVGAKQINVGLVQLYDKADGILDKIDTLVDTTKLTDSDFYNGYYGARKVIETGTRSLAVSGRVVDSETGNGIAGVALTFTDAKGLVILVKLSAAGGGFSIKSILPGIYRVTAAKNGYTTHEISLAINHGERATLNVSLTRT</sequence>
<keyword evidence="2" id="KW-1185">Reference proteome</keyword>
<dbReference type="Proteomes" id="UP000199452">
    <property type="component" value="Unassembled WGS sequence"/>
</dbReference>
<dbReference type="GO" id="GO:0004180">
    <property type="term" value="F:carboxypeptidase activity"/>
    <property type="evidence" value="ECO:0007669"/>
    <property type="project" value="UniProtKB-KW"/>
</dbReference>